<dbReference type="AlphaFoldDB" id="A0A2T2N3K0"/>
<dbReference type="InterPro" id="IPR051609">
    <property type="entry name" value="NmrA/Isoflavone_reductase-like"/>
</dbReference>
<dbReference type="Proteomes" id="UP000240883">
    <property type="component" value="Unassembled WGS sequence"/>
</dbReference>
<evidence type="ECO:0000256" key="1">
    <source>
        <dbReference type="ARBA" id="ARBA00005725"/>
    </source>
</evidence>
<dbReference type="InterPro" id="IPR045312">
    <property type="entry name" value="PCBER-like"/>
</dbReference>
<dbReference type="PANTHER" id="PTHR47706">
    <property type="entry name" value="NMRA-LIKE FAMILY PROTEIN"/>
    <property type="match status" value="1"/>
</dbReference>
<evidence type="ECO:0000313" key="6">
    <source>
        <dbReference type="Proteomes" id="UP000240883"/>
    </source>
</evidence>
<keyword evidence="2" id="KW-0521">NADP</keyword>
<dbReference type="SUPFAM" id="SSF51735">
    <property type="entry name" value="NAD(P)-binding Rossmann-fold domains"/>
    <property type="match status" value="1"/>
</dbReference>
<organism evidence="5 6">
    <name type="scientific">Corynespora cassiicola Philippines</name>
    <dbReference type="NCBI Taxonomy" id="1448308"/>
    <lineage>
        <taxon>Eukaryota</taxon>
        <taxon>Fungi</taxon>
        <taxon>Dikarya</taxon>
        <taxon>Ascomycota</taxon>
        <taxon>Pezizomycotina</taxon>
        <taxon>Dothideomycetes</taxon>
        <taxon>Pleosporomycetidae</taxon>
        <taxon>Pleosporales</taxon>
        <taxon>Corynesporascaceae</taxon>
        <taxon>Corynespora</taxon>
    </lineage>
</organism>
<feature type="domain" description="NmrA-like" evidence="4">
    <location>
        <begin position="4"/>
        <end position="308"/>
    </location>
</feature>
<dbReference type="GO" id="GO:0016491">
    <property type="term" value="F:oxidoreductase activity"/>
    <property type="evidence" value="ECO:0007669"/>
    <property type="project" value="UniProtKB-KW"/>
</dbReference>
<name>A0A2T2N3K0_CORCC</name>
<keyword evidence="6" id="KW-1185">Reference proteome</keyword>
<dbReference type="InterPro" id="IPR036291">
    <property type="entry name" value="NAD(P)-bd_dom_sf"/>
</dbReference>
<protein>
    <submittedName>
        <fullName evidence="5">NAD(P)-binding protein</fullName>
    </submittedName>
</protein>
<proteinExistence type="inferred from homology"/>
<dbReference type="OrthoDB" id="10000533at2759"/>
<comment type="similarity">
    <text evidence="1">Belongs to the NmrA-type oxidoreductase family. Isoflavone reductase subfamily.</text>
</comment>
<accession>A0A2T2N3K0</accession>
<gene>
    <name evidence="5" type="ORF">BS50DRAFT_537031</name>
</gene>
<reference evidence="5 6" key="1">
    <citation type="journal article" date="2018" name="Front. Microbiol.">
        <title>Genome-Wide Analysis of Corynespora cassiicola Leaf Fall Disease Putative Effectors.</title>
        <authorList>
            <person name="Lopez D."/>
            <person name="Ribeiro S."/>
            <person name="Label P."/>
            <person name="Fumanal B."/>
            <person name="Venisse J.S."/>
            <person name="Kohler A."/>
            <person name="de Oliveira R.R."/>
            <person name="Labutti K."/>
            <person name="Lipzen A."/>
            <person name="Lail K."/>
            <person name="Bauer D."/>
            <person name="Ohm R.A."/>
            <person name="Barry K.W."/>
            <person name="Spatafora J."/>
            <person name="Grigoriev I.V."/>
            <person name="Martin F.M."/>
            <person name="Pujade-Renaud V."/>
        </authorList>
    </citation>
    <scope>NUCLEOTIDE SEQUENCE [LARGE SCALE GENOMIC DNA]</scope>
    <source>
        <strain evidence="5 6">Philippines</strain>
    </source>
</reference>
<evidence type="ECO:0000256" key="2">
    <source>
        <dbReference type="ARBA" id="ARBA00022857"/>
    </source>
</evidence>
<evidence type="ECO:0000256" key="3">
    <source>
        <dbReference type="ARBA" id="ARBA00023002"/>
    </source>
</evidence>
<evidence type="ECO:0000259" key="4">
    <source>
        <dbReference type="Pfam" id="PF05368"/>
    </source>
</evidence>
<dbReference type="EMBL" id="KZ678154">
    <property type="protein sequence ID" value="PSN59598.1"/>
    <property type="molecule type" value="Genomic_DNA"/>
</dbReference>
<dbReference type="Pfam" id="PF05368">
    <property type="entry name" value="NmrA"/>
    <property type="match status" value="1"/>
</dbReference>
<sequence length="316" mass="34912">MVHIAIAGGSGEVAQEILDALVATHKHAITIFTRSAKPTPDATPGVTWRAVDYSDRENLVEALRGVHTVLSFVQILADPECKAQKNLIDAAIKAGVRRFAPSEWGSSGREGMPWWEGKDVVKRYLEDVNADGKVLEYTLFQPGWFLNYLATPHKTAKHVTPLNTMIDFENCRAVTVEGQDTVMTWTTVQDVAAIVARAVEYESEWPVVGGISGNTLPVSEVLKIGEKIRGRPFTIEKVKLEDLEAGEYKASFSLQAKHHAVSGEEANQMLRTVLIGTLIGSAKGSWAVSDAFNQFFPDYEFTTMEKFLTEVWQGKD</sequence>
<dbReference type="Gene3D" id="3.90.25.10">
    <property type="entry name" value="UDP-galactose 4-epimerase, domain 1"/>
    <property type="match status" value="1"/>
</dbReference>
<evidence type="ECO:0000313" key="5">
    <source>
        <dbReference type="EMBL" id="PSN59598.1"/>
    </source>
</evidence>
<dbReference type="PANTHER" id="PTHR47706:SF4">
    <property type="entry name" value="NMRA-LIKE DOMAIN-CONTAINING PROTEIN"/>
    <property type="match status" value="1"/>
</dbReference>
<keyword evidence="3" id="KW-0560">Oxidoreductase</keyword>
<dbReference type="Gene3D" id="3.40.50.720">
    <property type="entry name" value="NAD(P)-binding Rossmann-like Domain"/>
    <property type="match status" value="1"/>
</dbReference>
<dbReference type="CDD" id="cd05259">
    <property type="entry name" value="PCBER_SDR_a"/>
    <property type="match status" value="1"/>
</dbReference>
<dbReference type="InterPro" id="IPR008030">
    <property type="entry name" value="NmrA-like"/>
</dbReference>